<organism evidence="3 4">
    <name type="scientific">Candidozyma duobushaemuli</name>
    <dbReference type="NCBI Taxonomy" id="1231522"/>
    <lineage>
        <taxon>Eukaryota</taxon>
        <taxon>Fungi</taxon>
        <taxon>Dikarya</taxon>
        <taxon>Ascomycota</taxon>
        <taxon>Saccharomycotina</taxon>
        <taxon>Pichiomycetes</taxon>
        <taxon>Metschnikowiaceae</taxon>
        <taxon>Candidozyma</taxon>
    </lineage>
</organism>
<comment type="caution">
    <text evidence="3">The sequence shown here is derived from an EMBL/GenBank/DDBJ whole genome shotgun (WGS) entry which is preliminary data.</text>
</comment>
<dbReference type="Proteomes" id="UP000244406">
    <property type="component" value="Unassembled WGS sequence"/>
</dbReference>
<evidence type="ECO:0000256" key="2">
    <source>
        <dbReference type="SAM" id="SignalP"/>
    </source>
</evidence>
<evidence type="ECO:0000313" key="3">
    <source>
        <dbReference type="EMBL" id="PVH16411.1"/>
    </source>
</evidence>
<feature type="region of interest" description="Disordered" evidence="1">
    <location>
        <begin position="19"/>
        <end position="41"/>
    </location>
</feature>
<dbReference type="GeneID" id="37004701"/>
<evidence type="ECO:0000256" key="1">
    <source>
        <dbReference type="SAM" id="MobiDB-lite"/>
    </source>
</evidence>
<proteinExistence type="predicted"/>
<sequence length="151" mass="16562">MFFSGLLGWWAFSSTSTSASKSNDSDSQQGSSTSVNTPSLTNQQISTDNFITFATATNSGMEYSSFTSESKPHVPENPLAQFIKGVQESLTLDKSQFEKYILPTFLSILGHYVLDVVAIDHCYNRSAHADYGTRIFSCQSLAGSLKLTDYL</sequence>
<keyword evidence="4" id="KW-1185">Reference proteome</keyword>
<dbReference type="VEuPathDB" id="FungiDB:CXQ87_004702"/>
<dbReference type="AlphaFoldDB" id="A0A2V1AHR0"/>
<protein>
    <submittedName>
        <fullName evidence="3">Uncharacterized protein</fullName>
    </submittedName>
</protein>
<gene>
    <name evidence="3" type="ORF">CXQ87_004702</name>
</gene>
<reference evidence="3 4" key="1">
    <citation type="submission" date="2017-12" db="EMBL/GenBank/DDBJ databases">
        <title>Genome Sequence of the Amphotericin B-resistant Candida duobushaemulonii strain, B09383.</title>
        <authorList>
            <person name="Chow N.A."/>
            <person name="Gade L."/>
            <person name="Batra D."/>
            <person name="Rowe L.A."/>
            <person name="Loparev V.N."/>
            <person name="Litvintseva A.P."/>
        </authorList>
    </citation>
    <scope>NUCLEOTIDE SEQUENCE [LARGE SCALE GENOMIC DNA]</scope>
    <source>
        <strain evidence="3 4">B09383</strain>
    </source>
</reference>
<dbReference type="EMBL" id="PKFP01000005">
    <property type="protein sequence ID" value="PVH16411.1"/>
    <property type="molecule type" value="Genomic_DNA"/>
</dbReference>
<keyword evidence="2" id="KW-0732">Signal</keyword>
<dbReference type="RefSeq" id="XP_025337351.1">
    <property type="nucleotide sequence ID" value="XM_025483138.1"/>
</dbReference>
<name>A0A2V1AHR0_9ASCO</name>
<accession>A0A2V1AHR0</accession>
<feature type="chain" id="PRO_5015917061" evidence="2">
    <location>
        <begin position="20"/>
        <end position="151"/>
    </location>
</feature>
<evidence type="ECO:0000313" key="4">
    <source>
        <dbReference type="Proteomes" id="UP000244406"/>
    </source>
</evidence>
<feature type="compositionally biased region" description="Polar residues" evidence="1">
    <location>
        <begin position="28"/>
        <end position="41"/>
    </location>
</feature>
<feature type="signal peptide" evidence="2">
    <location>
        <begin position="1"/>
        <end position="19"/>
    </location>
</feature>